<keyword evidence="2" id="KW-1185">Reference proteome</keyword>
<accession>A0A0C4YIA8</accession>
<name>A0A0C4YIA8_9BURK</name>
<dbReference type="AlphaFoldDB" id="A0A0C4YIA8"/>
<dbReference type="Proteomes" id="UP000031843">
    <property type="component" value="Chromosome secondary"/>
</dbReference>
<evidence type="ECO:0000313" key="2">
    <source>
        <dbReference type="Proteomes" id="UP000031843"/>
    </source>
</evidence>
<dbReference type="RefSeq" id="WP_043354326.1">
    <property type="nucleotide sequence ID" value="NZ_CP010537.1"/>
</dbReference>
<dbReference type="EMBL" id="CP010537">
    <property type="protein sequence ID" value="AJG22728.1"/>
    <property type="molecule type" value="Genomic_DNA"/>
</dbReference>
<proteinExistence type="predicted"/>
<gene>
    <name evidence="1" type="ORF">RR42_s1139</name>
</gene>
<sequence length="162" mass="16918">MLPAAPSADMTNDMPPPAVVCHWIRRLLRRAELAQDPRRVQLAAQDPDIAQAVRYAADPAYITAYPAWPRATALAQAAGLGEAGTEILAFLIAAETSPPLERCLAAFGPLTQERMASVLATALYRPMAVVAQGLATATALCRAARLAAAPATASLSQASMPG</sequence>
<evidence type="ECO:0000313" key="1">
    <source>
        <dbReference type="EMBL" id="AJG22728.1"/>
    </source>
</evidence>
<organism evidence="1 2">
    <name type="scientific">Cupriavidus basilensis</name>
    <dbReference type="NCBI Taxonomy" id="68895"/>
    <lineage>
        <taxon>Bacteria</taxon>
        <taxon>Pseudomonadati</taxon>
        <taxon>Pseudomonadota</taxon>
        <taxon>Betaproteobacteria</taxon>
        <taxon>Burkholderiales</taxon>
        <taxon>Burkholderiaceae</taxon>
        <taxon>Cupriavidus</taxon>
    </lineage>
</organism>
<reference evidence="1 2" key="1">
    <citation type="journal article" date="2015" name="Genome Announc.">
        <title>Complete Genome Sequence of Cupriavidus basilensis 4G11, Isolated from the Oak Ridge Field Research Center Site.</title>
        <authorList>
            <person name="Ray J."/>
            <person name="Waters R.J."/>
            <person name="Skerker J.M."/>
            <person name="Kuehl J.V."/>
            <person name="Price M.N."/>
            <person name="Huang J."/>
            <person name="Chakraborty R."/>
            <person name="Arkin A.P."/>
            <person name="Deutschbauer A."/>
        </authorList>
    </citation>
    <scope>NUCLEOTIDE SEQUENCE [LARGE SCALE GENOMIC DNA]</scope>
    <source>
        <strain evidence="1">4G11</strain>
    </source>
</reference>
<dbReference type="KEGG" id="cbw:RR42_s1139"/>
<protein>
    <submittedName>
        <fullName evidence="1">Uncharacterized protein</fullName>
    </submittedName>
</protein>